<reference evidence="1 2" key="1">
    <citation type="submission" date="2014-03" db="EMBL/GenBank/DDBJ databases">
        <title>Bradyrhizobium valentinum sp. nov., isolated from effective nodules of Lupinus mariae-josephae, a lupine endemic of basic-lime soils in Eastern Spain.</title>
        <authorList>
            <person name="Duran D."/>
            <person name="Rey L."/>
            <person name="Navarro A."/>
            <person name="Busquets A."/>
            <person name="Imperial J."/>
            <person name="Ruiz-Argueso T."/>
        </authorList>
    </citation>
    <scope>NUCLEOTIDE SEQUENCE [LARGE SCALE GENOMIC DNA]</scope>
    <source>
        <strain evidence="1 2">CCBAU 23086</strain>
    </source>
</reference>
<evidence type="ECO:0000313" key="2">
    <source>
        <dbReference type="Proteomes" id="UP000051660"/>
    </source>
</evidence>
<dbReference type="AlphaFoldDB" id="A0A0R3NCM5"/>
<name>A0A0R3NCM5_9BRAD</name>
<dbReference type="OrthoDB" id="9764035at2"/>
<dbReference type="GO" id="GO:0042242">
    <property type="term" value="F:cobyrinic acid a,c-diamide synthase activity"/>
    <property type="evidence" value="ECO:0007669"/>
    <property type="project" value="InterPro"/>
</dbReference>
<dbReference type="SUPFAM" id="SSF52540">
    <property type="entry name" value="P-loop containing nucleoside triphosphate hydrolases"/>
    <property type="match status" value="1"/>
</dbReference>
<gene>
    <name evidence="1" type="ORF">CQ14_37205</name>
</gene>
<dbReference type="Proteomes" id="UP000051660">
    <property type="component" value="Unassembled WGS sequence"/>
</dbReference>
<sequence>MTASLVISAPASGVGKTTLTLARAYRDRGLKVQCFKSEPDYIDARQLPIRNQRPYLYGEATHSRRSRQN</sequence>
<protein>
    <recommendedName>
        <fullName evidence="3">CobQ/CobB/MinD/ParA nucleotide binding domain-containing protein</fullName>
    </recommendedName>
</protein>
<proteinExistence type="predicted"/>
<evidence type="ECO:0008006" key="3">
    <source>
        <dbReference type="Google" id="ProtNLM"/>
    </source>
</evidence>
<dbReference type="PANTHER" id="PTHR43873">
    <property type="entry name" value="COBYRINATE A,C-DIAMIDE SYNTHASE"/>
    <property type="match status" value="1"/>
</dbReference>
<dbReference type="PANTHER" id="PTHR43873:SF1">
    <property type="entry name" value="COBYRINATE A,C-DIAMIDE SYNTHASE"/>
    <property type="match status" value="1"/>
</dbReference>
<comment type="caution">
    <text evidence="1">The sequence shown here is derived from an EMBL/GenBank/DDBJ whole genome shotgun (WGS) entry which is preliminary data.</text>
</comment>
<organism evidence="1 2">
    <name type="scientific">Bradyrhizobium lablabi</name>
    <dbReference type="NCBI Taxonomy" id="722472"/>
    <lineage>
        <taxon>Bacteria</taxon>
        <taxon>Pseudomonadati</taxon>
        <taxon>Pseudomonadota</taxon>
        <taxon>Alphaproteobacteria</taxon>
        <taxon>Hyphomicrobiales</taxon>
        <taxon>Nitrobacteraceae</taxon>
        <taxon>Bradyrhizobium</taxon>
    </lineage>
</organism>
<dbReference type="RefSeq" id="WP_057856115.1">
    <property type="nucleotide sequence ID" value="NZ_LLYB01000032.1"/>
</dbReference>
<accession>A0A0R3NCM5</accession>
<evidence type="ECO:0000313" key="1">
    <source>
        <dbReference type="EMBL" id="KRR28111.1"/>
    </source>
</evidence>
<dbReference type="EMBL" id="LLYB01000032">
    <property type="protein sequence ID" value="KRR28111.1"/>
    <property type="molecule type" value="Genomic_DNA"/>
</dbReference>
<dbReference type="InterPro" id="IPR027417">
    <property type="entry name" value="P-loop_NTPase"/>
</dbReference>
<dbReference type="InterPro" id="IPR004484">
    <property type="entry name" value="CbiA/CobB_synth"/>
</dbReference>